<sequence>MGFLNGRITYVRFRVSGSSPLPFGDEILEQIQAHALGRHGGPDPTDGITIGWAGGDHVLDLTFDPVKNLLNDALHLSIRIDTDKIPGTLLKAYTKIETDARAQLNPSGYPTKAQRQEAKEAAIIRAEAEAADGRFRRMAHYPVLWDAQSNVLYAGMTSLTAIERLKTLFRETFDRTLEPITAGSLAYSQAEVHGLERTVEDFGPVGFVGEGGGYSTVAWADSDASSRDFWGNEFLIWLWHTLQIDGDTITLRDDSEVTVMMAKTLTLDCPLGEHGRDALTTEGPTKLPEAFRAIQAGKLPRKAGLILVRDGLQYELTLQAETLAVSGASLPKPEGISREDAKPARIEGLRHLVETLDLLYDAYGRCRTGPEWSGELGRIRLWLKAA</sequence>
<proteinExistence type="predicted"/>
<dbReference type="AlphaFoldDB" id="A0AAU7CIT9"/>
<organism evidence="1">
    <name type="scientific">Singulisphaera sp. Ch08</name>
    <dbReference type="NCBI Taxonomy" id="3120278"/>
    <lineage>
        <taxon>Bacteria</taxon>
        <taxon>Pseudomonadati</taxon>
        <taxon>Planctomycetota</taxon>
        <taxon>Planctomycetia</taxon>
        <taxon>Isosphaerales</taxon>
        <taxon>Isosphaeraceae</taxon>
        <taxon>Singulisphaera</taxon>
    </lineage>
</organism>
<reference evidence="1" key="1">
    <citation type="submission" date="2024-05" db="EMBL/GenBank/DDBJ databases">
        <title>Planctomycetes of the genus Singulisphaera possess chitinolytic capabilities.</title>
        <authorList>
            <person name="Ivanova A."/>
        </authorList>
    </citation>
    <scope>NUCLEOTIDE SEQUENCE</scope>
    <source>
        <strain evidence="1">Ch08T</strain>
    </source>
</reference>
<accession>A0AAU7CIT9</accession>
<gene>
    <name evidence="1" type="ORF">V5E97_00680</name>
</gene>
<evidence type="ECO:0008006" key="2">
    <source>
        <dbReference type="Google" id="ProtNLM"/>
    </source>
</evidence>
<protein>
    <recommendedName>
        <fullName evidence="2">Recombination-associated protein RdgC</fullName>
    </recommendedName>
</protein>
<name>A0AAU7CIT9_9BACT</name>
<evidence type="ECO:0000313" key="1">
    <source>
        <dbReference type="EMBL" id="XBH04561.1"/>
    </source>
</evidence>
<dbReference type="RefSeq" id="WP_406697336.1">
    <property type="nucleotide sequence ID" value="NZ_CP155447.1"/>
</dbReference>
<dbReference type="EMBL" id="CP155447">
    <property type="protein sequence ID" value="XBH04561.1"/>
    <property type="molecule type" value="Genomic_DNA"/>
</dbReference>